<dbReference type="Proteomes" id="UP000269721">
    <property type="component" value="Unassembled WGS sequence"/>
</dbReference>
<feature type="non-terminal residue" evidence="2">
    <location>
        <position position="197"/>
    </location>
</feature>
<keyword evidence="3" id="KW-1185">Reference proteome</keyword>
<evidence type="ECO:0000313" key="3">
    <source>
        <dbReference type="Proteomes" id="UP000269721"/>
    </source>
</evidence>
<organism evidence="2 3">
    <name type="scientific">Blyttiomyces helicus</name>
    <dbReference type="NCBI Taxonomy" id="388810"/>
    <lineage>
        <taxon>Eukaryota</taxon>
        <taxon>Fungi</taxon>
        <taxon>Fungi incertae sedis</taxon>
        <taxon>Chytridiomycota</taxon>
        <taxon>Chytridiomycota incertae sedis</taxon>
        <taxon>Chytridiomycetes</taxon>
        <taxon>Chytridiomycetes incertae sedis</taxon>
        <taxon>Blyttiomyces</taxon>
    </lineage>
</organism>
<accession>A0A4P9WFJ5</accession>
<evidence type="ECO:0000256" key="1">
    <source>
        <dbReference type="SAM" id="MobiDB-lite"/>
    </source>
</evidence>
<dbReference type="AlphaFoldDB" id="A0A4P9WFJ5"/>
<protein>
    <submittedName>
        <fullName evidence="2">Uncharacterized protein</fullName>
    </submittedName>
</protein>
<gene>
    <name evidence="2" type="ORF">BDK51DRAFT_26244</name>
</gene>
<evidence type="ECO:0000313" key="2">
    <source>
        <dbReference type="EMBL" id="RKO89790.1"/>
    </source>
</evidence>
<proteinExistence type="predicted"/>
<feature type="compositionally biased region" description="Low complexity" evidence="1">
    <location>
        <begin position="39"/>
        <end position="52"/>
    </location>
</feature>
<feature type="region of interest" description="Disordered" evidence="1">
    <location>
        <begin position="38"/>
        <end position="59"/>
    </location>
</feature>
<dbReference type="EMBL" id="KZ995885">
    <property type="protein sequence ID" value="RKO89790.1"/>
    <property type="molecule type" value="Genomic_DNA"/>
</dbReference>
<reference evidence="3" key="1">
    <citation type="journal article" date="2018" name="Nat. Microbiol.">
        <title>Leveraging single-cell genomics to expand the fungal tree of life.</title>
        <authorList>
            <person name="Ahrendt S.R."/>
            <person name="Quandt C.A."/>
            <person name="Ciobanu D."/>
            <person name="Clum A."/>
            <person name="Salamov A."/>
            <person name="Andreopoulos B."/>
            <person name="Cheng J.F."/>
            <person name="Woyke T."/>
            <person name="Pelin A."/>
            <person name="Henrissat B."/>
            <person name="Reynolds N.K."/>
            <person name="Benny G.L."/>
            <person name="Smith M.E."/>
            <person name="James T.Y."/>
            <person name="Grigoriev I.V."/>
        </authorList>
    </citation>
    <scope>NUCLEOTIDE SEQUENCE [LARGE SCALE GENOMIC DNA]</scope>
</reference>
<sequence>MSSLSFRLLPRTGSLSLASCGRPHQLPRRTVTIGRIEPQAAGQSAAGQGAATTKKKKKTKLLQTDGLEWKEMSAGQKVVHSGKNLGYLGVILFGVGALGTPPCPLPSPSPTPSLSKRDRVNGPTKAAGTKSKRKAPKKSGGPRYFTVLALMGDTAGWRVHDEAVELILESEKVQRSVGIPIEIREGDGRGGRGDKVL</sequence>
<feature type="region of interest" description="Disordered" evidence="1">
    <location>
        <begin position="104"/>
        <end position="140"/>
    </location>
</feature>
<name>A0A4P9WFJ5_9FUNG</name>
<dbReference type="OrthoDB" id="2160879at2759"/>